<keyword evidence="2" id="KW-0805">Transcription regulation</keyword>
<proteinExistence type="inferred from homology"/>
<dbReference type="GO" id="GO:0043565">
    <property type="term" value="F:sequence-specific DNA binding"/>
    <property type="evidence" value="ECO:0007669"/>
    <property type="project" value="TreeGrafter"/>
</dbReference>
<dbReference type="InterPro" id="IPR000847">
    <property type="entry name" value="LysR_HTH_N"/>
</dbReference>
<feature type="domain" description="HTH lysR-type" evidence="5">
    <location>
        <begin position="1"/>
        <end position="59"/>
    </location>
</feature>
<protein>
    <submittedName>
        <fullName evidence="6">DNA-binding transcriptional LysR family regulator</fullName>
    </submittedName>
</protein>
<organism evidence="6 7">
    <name type="scientific">Pseudoduganella violacea</name>
    <dbReference type="NCBI Taxonomy" id="1715466"/>
    <lineage>
        <taxon>Bacteria</taxon>
        <taxon>Pseudomonadati</taxon>
        <taxon>Pseudomonadota</taxon>
        <taxon>Betaproteobacteria</taxon>
        <taxon>Burkholderiales</taxon>
        <taxon>Oxalobacteraceae</taxon>
        <taxon>Telluria group</taxon>
        <taxon>Pseudoduganella</taxon>
    </lineage>
</organism>
<gene>
    <name evidence="6" type="ORF">FHS03_005168</name>
</gene>
<keyword evidence="3 6" id="KW-0238">DNA-binding</keyword>
<dbReference type="InterPro" id="IPR005119">
    <property type="entry name" value="LysR_subst-bd"/>
</dbReference>
<dbReference type="Gene3D" id="1.10.10.10">
    <property type="entry name" value="Winged helix-like DNA-binding domain superfamily/Winged helix DNA-binding domain"/>
    <property type="match status" value="1"/>
</dbReference>
<dbReference type="PROSITE" id="PS50931">
    <property type="entry name" value="HTH_LYSR"/>
    <property type="match status" value="1"/>
</dbReference>
<dbReference type="Pfam" id="PF03466">
    <property type="entry name" value="LysR_substrate"/>
    <property type="match status" value="1"/>
</dbReference>
<dbReference type="RefSeq" id="WP_183443741.1">
    <property type="nucleotide sequence ID" value="NZ_JACHXD010000023.1"/>
</dbReference>
<dbReference type="InterPro" id="IPR036390">
    <property type="entry name" value="WH_DNA-bd_sf"/>
</dbReference>
<dbReference type="GO" id="GO:0006351">
    <property type="term" value="P:DNA-templated transcription"/>
    <property type="evidence" value="ECO:0007669"/>
    <property type="project" value="TreeGrafter"/>
</dbReference>
<accession>A0A7W5BFA8</accession>
<dbReference type="PRINTS" id="PR00039">
    <property type="entry name" value="HTHLYSR"/>
</dbReference>
<dbReference type="InterPro" id="IPR036388">
    <property type="entry name" value="WH-like_DNA-bd_sf"/>
</dbReference>
<keyword evidence="4" id="KW-0804">Transcription</keyword>
<dbReference type="PANTHER" id="PTHR30537">
    <property type="entry name" value="HTH-TYPE TRANSCRIPTIONAL REGULATOR"/>
    <property type="match status" value="1"/>
</dbReference>
<keyword evidence="7" id="KW-1185">Reference proteome</keyword>
<evidence type="ECO:0000313" key="6">
    <source>
        <dbReference type="EMBL" id="MBB3122072.1"/>
    </source>
</evidence>
<comment type="similarity">
    <text evidence="1">Belongs to the LysR transcriptional regulatory family.</text>
</comment>
<dbReference type="GO" id="GO:0003700">
    <property type="term" value="F:DNA-binding transcription factor activity"/>
    <property type="evidence" value="ECO:0007669"/>
    <property type="project" value="InterPro"/>
</dbReference>
<evidence type="ECO:0000256" key="1">
    <source>
        <dbReference type="ARBA" id="ARBA00009437"/>
    </source>
</evidence>
<dbReference type="SUPFAM" id="SSF53850">
    <property type="entry name" value="Periplasmic binding protein-like II"/>
    <property type="match status" value="1"/>
</dbReference>
<evidence type="ECO:0000256" key="2">
    <source>
        <dbReference type="ARBA" id="ARBA00023015"/>
    </source>
</evidence>
<evidence type="ECO:0000313" key="7">
    <source>
        <dbReference type="Proteomes" id="UP000541535"/>
    </source>
</evidence>
<dbReference type="Gene3D" id="3.40.190.290">
    <property type="match status" value="1"/>
</dbReference>
<sequence length="307" mass="33131">MEPLNHLDSFVQSAEGGSFSVAARRLGLTPAAVSKNVARLEAALGLRLFQRSTRSLTLTEGGERLLRQISAPLQQLQDAMADVAQDDGQPSGTLKVGVALAFGRMYLLPLLAEFVQRYPGIMPDWHFDNRPVDLIGGGFDVAIGGGIDLTPGVIARELAPVHIVATAAPRYMAGRPMPRHPADLAALDGIARRSAGSGRLRNWTLRNAKGEEGVAEHRASAIFDDPEAMAHAAALGMGLALLPSPHATPYLERGELIRLLPGWSARTGPLSIYYSSKKLLPAKTRLFVDFIVERFREPAFARRISGM</sequence>
<dbReference type="PANTHER" id="PTHR30537:SF72">
    <property type="entry name" value="LYSR FAMILY TRANSCRIPTIONAL REGULATOR"/>
    <property type="match status" value="1"/>
</dbReference>
<evidence type="ECO:0000256" key="4">
    <source>
        <dbReference type="ARBA" id="ARBA00023163"/>
    </source>
</evidence>
<dbReference type="InterPro" id="IPR058163">
    <property type="entry name" value="LysR-type_TF_proteobact-type"/>
</dbReference>
<dbReference type="AlphaFoldDB" id="A0A7W5BFA8"/>
<evidence type="ECO:0000259" key="5">
    <source>
        <dbReference type="PROSITE" id="PS50931"/>
    </source>
</evidence>
<dbReference type="SUPFAM" id="SSF46785">
    <property type="entry name" value="Winged helix' DNA-binding domain"/>
    <property type="match status" value="1"/>
</dbReference>
<dbReference type="Pfam" id="PF00126">
    <property type="entry name" value="HTH_1"/>
    <property type="match status" value="1"/>
</dbReference>
<name>A0A7W5BFA8_9BURK</name>
<dbReference type="Proteomes" id="UP000541535">
    <property type="component" value="Unassembled WGS sequence"/>
</dbReference>
<comment type="caution">
    <text evidence="6">The sequence shown here is derived from an EMBL/GenBank/DDBJ whole genome shotgun (WGS) entry which is preliminary data.</text>
</comment>
<evidence type="ECO:0000256" key="3">
    <source>
        <dbReference type="ARBA" id="ARBA00023125"/>
    </source>
</evidence>
<reference evidence="6 7" key="1">
    <citation type="submission" date="2020-08" db="EMBL/GenBank/DDBJ databases">
        <title>Genomic Encyclopedia of Type Strains, Phase III (KMG-III): the genomes of soil and plant-associated and newly described type strains.</title>
        <authorList>
            <person name="Whitman W."/>
        </authorList>
    </citation>
    <scope>NUCLEOTIDE SEQUENCE [LARGE SCALE GENOMIC DNA]</scope>
    <source>
        <strain evidence="6 7">CECT 8897</strain>
    </source>
</reference>
<dbReference type="CDD" id="cd08422">
    <property type="entry name" value="PBP2_CrgA_like"/>
    <property type="match status" value="1"/>
</dbReference>
<dbReference type="FunFam" id="1.10.10.10:FF:000001">
    <property type="entry name" value="LysR family transcriptional regulator"/>
    <property type="match status" value="1"/>
</dbReference>
<dbReference type="EMBL" id="JACHXD010000023">
    <property type="protein sequence ID" value="MBB3122072.1"/>
    <property type="molecule type" value="Genomic_DNA"/>
</dbReference>